<comment type="similarity">
    <text evidence="2">Belongs to the NADH dehydrogenase family.</text>
</comment>
<evidence type="ECO:0000256" key="9">
    <source>
        <dbReference type="ARBA" id="ARBA00023002"/>
    </source>
</evidence>
<feature type="region of interest" description="Disordered" evidence="14">
    <location>
        <begin position="1"/>
        <end position="32"/>
    </location>
</feature>
<comment type="catalytic activity">
    <reaction evidence="11">
        <text>a quinone + NADH + H(+) = a quinol + NAD(+)</text>
        <dbReference type="Rhea" id="RHEA:46160"/>
        <dbReference type="ChEBI" id="CHEBI:15378"/>
        <dbReference type="ChEBI" id="CHEBI:24646"/>
        <dbReference type="ChEBI" id="CHEBI:57540"/>
        <dbReference type="ChEBI" id="CHEBI:57945"/>
        <dbReference type="ChEBI" id="CHEBI:132124"/>
        <dbReference type="EC" id="1.6.5.9"/>
    </reaction>
</comment>
<evidence type="ECO:0000256" key="4">
    <source>
        <dbReference type="ARBA" id="ARBA00022630"/>
    </source>
</evidence>
<evidence type="ECO:0000256" key="14">
    <source>
        <dbReference type="SAM" id="MobiDB-lite"/>
    </source>
</evidence>
<dbReference type="STRING" id="307507.A0A2V0PC80"/>
<keyword evidence="9" id="KW-0560">Oxidoreductase</keyword>
<dbReference type="PROSITE" id="PS00018">
    <property type="entry name" value="EF_HAND_1"/>
    <property type="match status" value="1"/>
</dbReference>
<evidence type="ECO:0000313" key="17">
    <source>
        <dbReference type="Proteomes" id="UP000247498"/>
    </source>
</evidence>
<dbReference type="FunCoup" id="A0A2V0PC80">
    <property type="interactions" value="689"/>
</dbReference>
<dbReference type="PANTHER" id="PTHR43706:SF47">
    <property type="entry name" value="EXTERNAL NADH-UBIQUINONE OXIDOREDUCTASE 1, MITOCHONDRIAL-RELATED"/>
    <property type="match status" value="1"/>
</dbReference>
<dbReference type="EMBL" id="BDRX01000082">
    <property type="protein sequence ID" value="GBF96542.1"/>
    <property type="molecule type" value="Genomic_DNA"/>
</dbReference>
<gene>
    <name evidence="16" type="ORF">Rsub_09125</name>
</gene>
<evidence type="ECO:0000313" key="16">
    <source>
        <dbReference type="EMBL" id="GBF96542.1"/>
    </source>
</evidence>
<dbReference type="PANTHER" id="PTHR43706">
    <property type="entry name" value="NADH DEHYDROGENASE"/>
    <property type="match status" value="1"/>
</dbReference>
<sequence>MALSNGVQTRVGRRPGALASRPAAAAPRNRIATPVRPNRSSTVVRAIEVPSPTSDKPHQLSVDEIDVYASIDSATLQQRRPRIVVLGSGWAGASFLKALPSNVKDKYEVIMVSPRNYFLYTPLLPAVCTGTMEERSIVEPVRNLVKDKGDYYEAVCKAIDPKKKELVACFPKDAGLDEACFKISYDTLVVGVGSVNNTFGIKGVQEHCFFFKSIEDAKALRRRVSECFERAALPATSDDERRKLLSFVVVGGGPTGVEVAAELHDMIFEDLKELYPTVIKDVRIRVVELMDHVLSTYDRRIGEYTAQQWKRTGIELVLNSRVASVRDGYVNVVNKANEETELPFGACVWATGIAMNPLLKQIQEVLPGQSHFRCLLTDEFLRVKGSDGSIWAFGDAATIDQPKAVEYVDRLFEQADTDRSGALCIEELRLILKEASKEFSHLEEHARVLDAKSNGFAGVMRNFWQSQPAAAATSPLNTVEEDTSLTKEQFKELLQQIDAGLRALPATAQVAKQQGEYIGKLLSGGALTGTNAAAPAPEGAKPFRYHHKGSLAYVGGDKAVMDVPSLGPIFGTGAGILWKSYETFAQISLRNQLLVATDWIRTKVFGRDISRF</sequence>
<dbReference type="GO" id="GO:0005743">
    <property type="term" value="C:mitochondrial inner membrane"/>
    <property type="evidence" value="ECO:0007669"/>
    <property type="project" value="UniProtKB-SubCell"/>
</dbReference>
<dbReference type="InterPro" id="IPR002048">
    <property type="entry name" value="EF_hand_dom"/>
</dbReference>
<dbReference type="SUPFAM" id="SSF51905">
    <property type="entry name" value="FAD/NAD(P)-binding domain"/>
    <property type="match status" value="2"/>
</dbReference>
<dbReference type="InterPro" id="IPR045024">
    <property type="entry name" value="NDH-2"/>
</dbReference>
<evidence type="ECO:0000256" key="5">
    <source>
        <dbReference type="ARBA" id="ARBA00022792"/>
    </source>
</evidence>
<evidence type="ECO:0000259" key="15">
    <source>
        <dbReference type="PROSITE" id="PS50222"/>
    </source>
</evidence>
<dbReference type="SUPFAM" id="SSF47473">
    <property type="entry name" value="EF-hand"/>
    <property type="match status" value="1"/>
</dbReference>
<accession>A0A2V0PC80</accession>
<evidence type="ECO:0000256" key="8">
    <source>
        <dbReference type="ARBA" id="ARBA00022946"/>
    </source>
</evidence>
<dbReference type="Gene3D" id="3.50.50.100">
    <property type="match status" value="2"/>
</dbReference>
<evidence type="ECO:0000256" key="11">
    <source>
        <dbReference type="ARBA" id="ARBA00047599"/>
    </source>
</evidence>
<comment type="subcellular location">
    <subcellularLocation>
        <location evidence="1">Mitochondrion inner membrane</location>
        <topology evidence="1">Peripheral membrane protein</topology>
        <orientation evidence="1">Intermembrane side</orientation>
    </subcellularLocation>
</comment>
<dbReference type="EC" id="1.6.5.9" evidence="3"/>
<comment type="catalytic activity">
    <reaction evidence="12">
        <text>a ubiquinone + NADH + H(+) = a ubiquinol + NAD(+)</text>
        <dbReference type="Rhea" id="RHEA:23152"/>
        <dbReference type="Rhea" id="RHEA-COMP:9565"/>
        <dbReference type="Rhea" id="RHEA-COMP:9566"/>
        <dbReference type="ChEBI" id="CHEBI:15378"/>
        <dbReference type="ChEBI" id="CHEBI:16389"/>
        <dbReference type="ChEBI" id="CHEBI:17976"/>
        <dbReference type="ChEBI" id="CHEBI:57540"/>
        <dbReference type="ChEBI" id="CHEBI:57945"/>
    </reaction>
</comment>
<keyword evidence="10" id="KW-0520">NAD</keyword>
<dbReference type="InterPro" id="IPR054585">
    <property type="entry name" value="NDH2-like_C"/>
</dbReference>
<organism evidence="16 17">
    <name type="scientific">Raphidocelis subcapitata</name>
    <dbReference type="NCBI Taxonomy" id="307507"/>
    <lineage>
        <taxon>Eukaryota</taxon>
        <taxon>Viridiplantae</taxon>
        <taxon>Chlorophyta</taxon>
        <taxon>core chlorophytes</taxon>
        <taxon>Chlorophyceae</taxon>
        <taxon>CS clade</taxon>
        <taxon>Sphaeropleales</taxon>
        <taxon>Selenastraceae</taxon>
        <taxon>Raphidocelis</taxon>
    </lineage>
</organism>
<feature type="coiled-coil region" evidence="13">
    <location>
        <begin position="425"/>
        <end position="452"/>
    </location>
</feature>
<dbReference type="InterPro" id="IPR018247">
    <property type="entry name" value="EF_Hand_1_Ca_BS"/>
</dbReference>
<dbReference type="InterPro" id="IPR036188">
    <property type="entry name" value="FAD/NAD-bd_sf"/>
</dbReference>
<evidence type="ECO:0000256" key="6">
    <source>
        <dbReference type="ARBA" id="ARBA00022827"/>
    </source>
</evidence>
<keyword evidence="6" id="KW-0274">FAD</keyword>
<keyword evidence="5" id="KW-0472">Membrane</keyword>
<evidence type="ECO:0000256" key="13">
    <source>
        <dbReference type="SAM" id="Coils"/>
    </source>
</evidence>
<evidence type="ECO:0000256" key="10">
    <source>
        <dbReference type="ARBA" id="ARBA00023027"/>
    </source>
</evidence>
<reference evidence="16 17" key="1">
    <citation type="journal article" date="2018" name="Sci. Rep.">
        <title>Raphidocelis subcapitata (=Pseudokirchneriella subcapitata) provides an insight into genome evolution and environmental adaptations in the Sphaeropleales.</title>
        <authorList>
            <person name="Suzuki S."/>
            <person name="Yamaguchi H."/>
            <person name="Nakajima N."/>
            <person name="Kawachi M."/>
        </authorList>
    </citation>
    <scope>NUCLEOTIDE SEQUENCE [LARGE SCALE GENOMIC DNA]</scope>
    <source>
        <strain evidence="16 17">NIES-35</strain>
    </source>
</reference>
<keyword evidence="5" id="KW-0496">Mitochondrion</keyword>
<dbReference type="Pfam" id="PF07992">
    <property type="entry name" value="Pyr_redox_2"/>
    <property type="match status" value="1"/>
</dbReference>
<dbReference type="GO" id="GO:0005509">
    <property type="term" value="F:calcium ion binding"/>
    <property type="evidence" value="ECO:0007669"/>
    <property type="project" value="InterPro"/>
</dbReference>
<keyword evidence="4" id="KW-0285">Flavoprotein</keyword>
<dbReference type="InterPro" id="IPR011992">
    <property type="entry name" value="EF-hand-dom_pair"/>
</dbReference>
<evidence type="ECO:0000256" key="2">
    <source>
        <dbReference type="ARBA" id="ARBA00005272"/>
    </source>
</evidence>
<dbReference type="GO" id="GO:0050136">
    <property type="term" value="F:NADH dehydrogenase (quinone) (non-electrogenic) activity"/>
    <property type="evidence" value="ECO:0007669"/>
    <property type="project" value="UniProtKB-EC"/>
</dbReference>
<keyword evidence="17" id="KW-1185">Reference proteome</keyword>
<keyword evidence="7" id="KW-0106">Calcium</keyword>
<dbReference type="OrthoDB" id="3244603at2759"/>
<dbReference type="PRINTS" id="PR00368">
    <property type="entry name" value="FADPNR"/>
</dbReference>
<dbReference type="AlphaFoldDB" id="A0A2V0PC80"/>
<keyword evidence="8" id="KW-0809">Transit peptide</keyword>
<dbReference type="Pfam" id="PF22366">
    <property type="entry name" value="NDH2_C"/>
    <property type="match status" value="1"/>
</dbReference>
<keyword evidence="13" id="KW-0175">Coiled coil</keyword>
<name>A0A2V0PC80_9CHLO</name>
<dbReference type="InterPro" id="IPR023753">
    <property type="entry name" value="FAD/NAD-binding_dom"/>
</dbReference>
<proteinExistence type="inferred from homology"/>
<dbReference type="InParanoid" id="A0A2V0PC80"/>
<evidence type="ECO:0000256" key="1">
    <source>
        <dbReference type="ARBA" id="ARBA00004137"/>
    </source>
</evidence>
<keyword evidence="5" id="KW-0999">Mitochondrion inner membrane</keyword>
<evidence type="ECO:0000256" key="3">
    <source>
        <dbReference type="ARBA" id="ARBA00012637"/>
    </source>
</evidence>
<feature type="domain" description="EF-hand" evidence="15">
    <location>
        <begin position="403"/>
        <end position="438"/>
    </location>
</feature>
<protein>
    <recommendedName>
        <fullName evidence="3">NADH:ubiquinone reductase (non-electrogenic)</fullName>
        <ecNumber evidence="3">1.6.5.9</ecNumber>
    </recommendedName>
</protein>
<comment type="caution">
    <text evidence="16">The sequence shown here is derived from an EMBL/GenBank/DDBJ whole genome shotgun (WGS) entry which is preliminary data.</text>
</comment>
<evidence type="ECO:0000256" key="12">
    <source>
        <dbReference type="ARBA" id="ARBA00049010"/>
    </source>
</evidence>
<feature type="compositionally biased region" description="Low complexity" evidence="14">
    <location>
        <begin position="14"/>
        <end position="32"/>
    </location>
</feature>
<dbReference type="Proteomes" id="UP000247498">
    <property type="component" value="Unassembled WGS sequence"/>
</dbReference>
<dbReference type="PROSITE" id="PS50222">
    <property type="entry name" value="EF_HAND_2"/>
    <property type="match status" value="1"/>
</dbReference>
<evidence type="ECO:0000256" key="7">
    <source>
        <dbReference type="ARBA" id="ARBA00022837"/>
    </source>
</evidence>